<dbReference type="EMBL" id="CP108085">
    <property type="protein sequence ID" value="WUP75684.1"/>
    <property type="molecule type" value="Genomic_DNA"/>
</dbReference>
<organism evidence="1 2">
    <name type="scientific">Microbispora hainanensis</name>
    <dbReference type="NCBI Taxonomy" id="568844"/>
    <lineage>
        <taxon>Bacteria</taxon>
        <taxon>Bacillati</taxon>
        <taxon>Actinomycetota</taxon>
        <taxon>Actinomycetes</taxon>
        <taxon>Streptosporangiales</taxon>
        <taxon>Streptosporangiaceae</taxon>
        <taxon>Microbispora</taxon>
    </lineage>
</organism>
<dbReference type="RefSeq" id="WP_147942244.1">
    <property type="nucleotide sequence ID" value="NZ_CP108085.1"/>
</dbReference>
<keyword evidence="2" id="KW-1185">Reference proteome</keyword>
<evidence type="ECO:0000313" key="1">
    <source>
        <dbReference type="EMBL" id="WUP75684.1"/>
    </source>
</evidence>
<protein>
    <submittedName>
        <fullName evidence="1">Uncharacterized protein</fullName>
    </submittedName>
</protein>
<gene>
    <name evidence="1" type="ORF">OG913_01245</name>
</gene>
<accession>A0ABZ1ST54</accession>
<evidence type="ECO:0000313" key="2">
    <source>
        <dbReference type="Proteomes" id="UP001432011"/>
    </source>
</evidence>
<dbReference type="Proteomes" id="UP001432011">
    <property type="component" value="Chromosome"/>
</dbReference>
<sequence length="133" mass="14523">MMELSALEGLRLTAVTAALFTHESDAPELLHVWLHLETTTVVVRDTADWALCVVPDEPGDGYTMEELGSRVDIVPAPAEVPFIRHVGERLVQVSKGFDPDDPTQWVGAEFVFETGRVIAQAFGGDLRLSHASP</sequence>
<reference evidence="1" key="1">
    <citation type="submission" date="2022-10" db="EMBL/GenBank/DDBJ databases">
        <title>The complete genomes of actinobacterial strains from the NBC collection.</title>
        <authorList>
            <person name="Joergensen T.S."/>
            <person name="Alvarez Arevalo M."/>
            <person name="Sterndorff E.B."/>
            <person name="Faurdal D."/>
            <person name="Vuksanovic O."/>
            <person name="Mourched A.-S."/>
            <person name="Charusanti P."/>
            <person name="Shaw S."/>
            <person name="Blin K."/>
            <person name="Weber T."/>
        </authorList>
    </citation>
    <scope>NUCLEOTIDE SEQUENCE</scope>
    <source>
        <strain evidence="1">NBC_00254</strain>
    </source>
</reference>
<proteinExistence type="predicted"/>
<name>A0ABZ1ST54_9ACTN</name>